<dbReference type="AlphaFoldDB" id="A0A9D9NM50"/>
<evidence type="ECO:0000256" key="1">
    <source>
        <dbReference type="ARBA" id="ARBA00004162"/>
    </source>
</evidence>
<feature type="region of interest" description="Disordered" evidence="6">
    <location>
        <begin position="85"/>
        <end position="115"/>
    </location>
</feature>
<accession>A0A9D9NM50</accession>
<evidence type="ECO:0000313" key="11">
    <source>
        <dbReference type="Proteomes" id="UP000823771"/>
    </source>
</evidence>
<keyword evidence="4 7" id="KW-1133">Transmembrane helix</keyword>
<feature type="transmembrane region" description="Helical" evidence="7">
    <location>
        <begin position="148"/>
        <end position="169"/>
    </location>
</feature>
<dbReference type="Pfam" id="PF04024">
    <property type="entry name" value="PspC"/>
    <property type="match status" value="1"/>
</dbReference>
<comment type="subcellular location">
    <subcellularLocation>
        <location evidence="1">Cell membrane</location>
        <topology evidence="1">Single-pass membrane protein</topology>
    </subcellularLocation>
</comment>
<comment type="caution">
    <text evidence="10">The sequence shown here is derived from an EMBL/GenBank/DDBJ whole genome shotgun (WGS) entry which is preliminary data.</text>
</comment>
<evidence type="ECO:0000259" key="9">
    <source>
        <dbReference type="Pfam" id="PF22571"/>
    </source>
</evidence>
<feature type="transmembrane region" description="Helical" evidence="7">
    <location>
        <begin position="245"/>
        <end position="263"/>
    </location>
</feature>
<protein>
    <submittedName>
        <fullName evidence="10">PspC domain-containing protein</fullName>
    </submittedName>
</protein>
<dbReference type="PANTHER" id="PTHR33885">
    <property type="entry name" value="PHAGE SHOCK PROTEIN C"/>
    <property type="match status" value="1"/>
</dbReference>
<keyword evidence="2" id="KW-1003">Cell membrane</keyword>
<evidence type="ECO:0000256" key="7">
    <source>
        <dbReference type="SAM" id="Phobius"/>
    </source>
</evidence>
<sequence length="370" mass="41610">MKQTERVSIGGYSFTLERDAYERLNGYIEDIRTTYHDNSYATEIQSDIEQRIAEILIEKGGKDGIVDYAMVDFVIQRIGTPAELADEEKIEERDQSGREGPGGKDKSQAGQGNTQEIPGKRLYRDIDNRVLGGVCSGIASYFNISDPVIPRLIAVCIVIGVSLIISFGWRYNFEGALLTSAFFSFIAYVLLWIIIPAAKTVEQKCSMTGKPIELRQFREKFENRPLRETISEVRSAPALHSAGRVISMIIGIILIAAGVANLIGCTTYDLVRSIIEKEMDLGHIGYYNGYYSDGAFLMSQLITREEFWWIAIAVIGLSGIWLIYNGVLLTFNLKAPRWRPGTIIFILWIVSLLVMTVWIIRRMLIIGTLL</sequence>
<evidence type="ECO:0000313" key="10">
    <source>
        <dbReference type="EMBL" id="MBO8478804.1"/>
    </source>
</evidence>
<feature type="transmembrane region" description="Helical" evidence="7">
    <location>
        <begin position="343"/>
        <end position="360"/>
    </location>
</feature>
<feature type="transmembrane region" description="Helical" evidence="7">
    <location>
        <begin position="307"/>
        <end position="331"/>
    </location>
</feature>
<dbReference type="Pfam" id="PF22571">
    <property type="entry name" value="LiaI-LiaF-TM_PspC"/>
    <property type="match status" value="1"/>
</dbReference>
<dbReference type="InterPro" id="IPR007168">
    <property type="entry name" value="Phageshock_PspC_N"/>
</dbReference>
<gene>
    <name evidence="10" type="ORF">IAB80_07955</name>
</gene>
<name>A0A9D9NM50_9BACT</name>
<feature type="compositionally biased region" description="Basic and acidic residues" evidence="6">
    <location>
        <begin position="90"/>
        <end position="107"/>
    </location>
</feature>
<feature type="domain" description="PspC-related transmembrane region" evidence="9">
    <location>
        <begin position="233"/>
        <end position="361"/>
    </location>
</feature>
<dbReference type="PANTHER" id="PTHR33885:SF3">
    <property type="entry name" value="PHAGE SHOCK PROTEIN C"/>
    <property type="match status" value="1"/>
</dbReference>
<dbReference type="GO" id="GO:0005886">
    <property type="term" value="C:plasma membrane"/>
    <property type="evidence" value="ECO:0007669"/>
    <property type="project" value="UniProtKB-SubCell"/>
</dbReference>
<reference evidence="10" key="1">
    <citation type="submission" date="2020-10" db="EMBL/GenBank/DDBJ databases">
        <authorList>
            <person name="Gilroy R."/>
        </authorList>
    </citation>
    <scope>NUCLEOTIDE SEQUENCE</scope>
    <source>
        <strain evidence="10">2478</strain>
    </source>
</reference>
<reference evidence="10" key="2">
    <citation type="journal article" date="2021" name="PeerJ">
        <title>Extensive microbial diversity within the chicken gut microbiome revealed by metagenomics and culture.</title>
        <authorList>
            <person name="Gilroy R."/>
            <person name="Ravi A."/>
            <person name="Getino M."/>
            <person name="Pursley I."/>
            <person name="Horton D.L."/>
            <person name="Alikhan N.F."/>
            <person name="Baker D."/>
            <person name="Gharbi K."/>
            <person name="Hall N."/>
            <person name="Watson M."/>
            <person name="Adriaenssens E.M."/>
            <person name="Foster-Nyarko E."/>
            <person name="Jarju S."/>
            <person name="Secka A."/>
            <person name="Antonio M."/>
            <person name="Oren A."/>
            <person name="Chaudhuri R.R."/>
            <person name="La Ragione R."/>
            <person name="Hildebrand F."/>
            <person name="Pallen M.J."/>
        </authorList>
    </citation>
    <scope>NUCLEOTIDE SEQUENCE</scope>
    <source>
        <strain evidence="10">2478</strain>
    </source>
</reference>
<keyword evidence="3 7" id="KW-0812">Transmembrane</keyword>
<evidence type="ECO:0000256" key="5">
    <source>
        <dbReference type="ARBA" id="ARBA00023136"/>
    </source>
</evidence>
<evidence type="ECO:0000256" key="3">
    <source>
        <dbReference type="ARBA" id="ARBA00022692"/>
    </source>
</evidence>
<dbReference type="InterPro" id="IPR054321">
    <property type="entry name" value="PspC-rel_TM"/>
</dbReference>
<dbReference type="Proteomes" id="UP000823771">
    <property type="component" value="Unassembled WGS sequence"/>
</dbReference>
<proteinExistence type="predicted"/>
<dbReference type="EMBL" id="JADILZ010000073">
    <property type="protein sequence ID" value="MBO8478804.1"/>
    <property type="molecule type" value="Genomic_DNA"/>
</dbReference>
<organism evidence="10 11">
    <name type="scientific">Candidatus Cryptobacteroides excrementipullorum</name>
    <dbReference type="NCBI Taxonomy" id="2840761"/>
    <lineage>
        <taxon>Bacteria</taxon>
        <taxon>Pseudomonadati</taxon>
        <taxon>Bacteroidota</taxon>
        <taxon>Bacteroidia</taxon>
        <taxon>Bacteroidales</taxon>
        <taxon>Candidatus Cryptobacteroides</taxon>
    </lineage>
</organism>
<evidence type="ECO:0000259" key="8">
    <source>
        <dbReference type="Pfam" id="PF04024"/>
    </source>
</evidence>
<evidence type="ECO:0000256" key="4">
    <source>
        <dbReference type="ARBA" id="ARBA00022989"/>
    </source>
</evidence>
<feature type="transmembrane region" description="Helical" evidence="7">
    <location>
        <begin position="175"/>
        <end position="195"/>
    </location>
</feature>
<keyword evidence="5 7" id="KW-0472">Membrane</keyword>
<evidence type="ECO:0000256" key="6">
    <source>
        <dbReference type="SAM" id="MobiDB-lite"/>
    </source>
</evidence>
<evidence type="ECO:0000256" key="2">
    <source>
        <dbReference type="ARBA" id="ARBA00022475"/>
    </source>
</evidence>
<dbReference type="InterPro" id="IPR052027">
    <property type="entry name" value="PspC"/>
</dbReference>
<feature type="domain" description="Phage shock protein PspC N-terminal" evidence="8">
    <location>
        <begin position="120"/>
        <end position="197"/>
    </location>
</feature>